<dbReference type="OrthoDB" id="7874372at2"/>
<organism evidence="1 2">
    <name type="scientific">Roseovarius halotolerans</name>
    <dbReference type="NCBI Taxonomy" id="505353"/>
    <lineage>
        <taxon>Bacteria</taxon>
        <taxon>Pseudomonadati</taxon>
        <taxon>Pseudomonadota</taxon>
        <taxon>Alphaproteobacteria</taxon>
        <taxon>Rhodobacterales</taxon>
        <taxon>Roseobacteraceae</taxon>
        <taxon>Roseovarius</taxon>
    </lineage>
</organism>
<evidence type="ECO:0000313" key="1">
    <source>
        <dbReference type="EMBL" id="SLN49644.1"/>
    </source>
</evidence>
<dbReference type="Proteomes" id="UP000193207">
    <property type="component" value="Unassembled WGS sequence"/>
</dbReference>
<keyword evidence="2" id="KW-1185">Reference proteome</keyword>
<proteinExistence type="predicted"/>
<dbReference type="AlphaFoldDB" id="A0A1X6ZFQ1"/>
<dbReference type="RefSeq" id="WP_085818505.1">
    <property type="nucleotide sequence ID" value="NZ_FWFU01000003.1"/>
</dbReference>
<name>A0A1X6ZFQ1_9RHOB</name>
<gene>
    <name evidence="1" type="ORF">ROH8110_02694</name>
</gene>
<dbReference type="EMBL" id="FWFU01000003">
    <property type="protein sequence ID" value="SLN49644.1"/>
    <property type="molecule type" value="Genomic_DNA"/>
</dbReference>
<evidence type="ECO:0000313" key="2">
    <source>
        <dbReference type="Proteomes" id="UP000193207"/>
    </source>
</evidence>
<sequence>MCVTRIIDGLEMSEATGREADAAARMGLLKWIFDAEGSVSAEAARAALDSPAAQNPVSPAARAFVGFLADASLAMTGGAGTRRRARGRLN</sequence>
<protein>
    <submittedName>
        <fullName evidence="1">Uncharacterized protein</fullName>
    </submittedName>
</protein>
<reference evidence="1 2" key="1">
    <citation type="submission" date="2017-03" db="EMBL/GenBank/DDBJ databases">
        <authorList>
            <person name="Afonso C.L."/>
            <person name="Miller P.J."/>
            <person name="Scott M.A."/>
            <person name="Spackman E."/>
            <person name="Goraichik I."/>
            <person name="Dimitrov K.M."/>
            <person name="Suarez D.L."/>
            <person name="Swayne D.E."/>
        </authorList>
    </citation>
    <scope>NUCLEOTIDE SEQUENCE [LARGE SCALE GENOMIC DNA]</scope>
    <source>
        <strain evidence="1 2">CECT 8110</strain>
    </source>
</reference>
<accession>A0A1X6ZFQ1</accession>